<evidence type="ECO:0000313" key="1">
    <source>
        <dbReference type="EMBL" id="RCN32967.1"/>
    </source>
</evidence>
<protein>
    <submittedName>
        <fullName evidence="1">Uncharacterized protein</fullName>
    </submittedName>
</protein>
<proteinExistence type="predicted"/>
<dbReference type="STRING" id="29170.A0A368FRY2"/>
<dbReference type="Gene3D" id="2.60.120.970">
    <property type="match status" value="1"/>
</dbReference>
<accession>A0A368FRY2</accession>
<name>A0A368FRY2_ANCCA</name>
<reference evidence="1 2" key="1">
    <citation type="submission" date="2014-10" db="EMBL/GenBank/DDBJ databases">
        <title>Draft genome of the hookworm Ancylostoma caninum.</title>
        <authorList>
            <person name="Mitreva M."/>
        </authorList>
    </citation>
    <scope>NUCLEOTIDE SEQUENCE [LARGE SCALE GENOMIC DNA]</scope>
    <source>
        <strain evidence="1 2">Baltimore</strain>
    </source>
</reference>
<dbReference type="AlphaFoldDB" id="A0A368FRY2"/>
<dbReference type="OrthoDB" id="5987191at2759"/>
<dbReference type="EMBL" id="JOJR01000995">
    <property type="protein sequence ID" value="RCN32967.1"/>
    <property type="molecule type" value="Genomic_DNA"/>
</dbReference>
<gene>
    <name evidence="1" type="ORF">ANCCAN_21210</name>
</gene>
<keyword evidence="2" id="KW-1185">Reference proteome</keyword>
<dbReference type="Proteomes" id="UP000252519">
    <property type="component" value="Unassembled WGS sequence"/>
</dbReference>
<sequence>MSQLYHELEKGVDGGNKLVVMRSLFSVVSNAPPNRNEWSIADRIVSFSPAETKLFEGLVATKYDCEDLPSSMNSHLVAAQLRIFLPEHVTFAKISIYTNSSGTLSLIDSTIATSREKTVSFNVTRLVSDWIQGVSEPRVYISLDGGIDSPYLFKSELESFIIAFFVDGNANISYRRTRSKRAVEPAAEPAATVKVTERAKTIHS</sequence>
<comment type="caution">
    <text evidence="1">The sequence shown here is derived from an EMBL/GenBank/DDBJ whole genome shotgun (WGS) entry which is preliminary data.</text>
</comment>
<organism evidence="1 2">
    <name type="scientific">Ancylostoma caninum</name>
    <name type="common">Dog hookworm</name>
    <dbReference type="NCBI Taxonomy" id="29170"/>
    <lineage>
        <taxon>Eukaryota</taxon>
        <taxon>Metazoa</taxon>
        <taxon>Ecdysozoa</taxon>
        <taxon>Nematoda</taxon>
        <taxon>Chromadorea</taxon>
        <taxon>Rhabditida</taxon>
        <taxon>Rhabditina</taxon>
        <taxon>Rhabditomorpha</taxon>
        <taxon>Strongyloidea</taxon>
        <taxon>Ancylostomatidae</taxon>
        <taxon>Ancylostomatinae</taxon>
        <taxon>Ancylostoma</taxon>
    </lineage>
</organism>
<evidence type="ECO:0000313" key="2">
    <source>
        <dbReference type="Proteomes" id="UP000252519"/>
    </source>
</evidence>